<sequence length="1335" mass="150564">MEEEAAHTESEIQVTKAESMDIAHSPEVGAGKDEILTNGERTHEEVEIKGQEETALEGEFIKVEKEALDSKESSDPEQVQKPSVVERSSSNSLESRDLLEAQEETKELKLELQRVADEMKNYERQSNLLKEELFDTKEKLEESLRHCEQLKVNQKQKEELILQSEETYKSQINTLQEALHAQETQHKELVDVKEAFTGLTTELENSRKKMQELELELQSSVGEARKFEEQSHQIGSHAETETQRALEFEKMLELAKASAKEMEVQTASLQEELKDLYKKIAENQQLEESLRSTTAELSAAQEQFGLSKSLVSDLQKQLASEEDIKNALNQELASHKASDMQMNDTILALENLLSSTKGDFQVKVAELEDIKMKLHEEVETKKMVEGRLKSQEDNISTLQEELANVVSEKVSLEAAVANLNTNVLQMKELSGDLETKLKLSDENFSKADALLSEALSNNVELEQKLKSLDELHQEVGSVAASTTQKNLELEDILQASSAAAEGAKSQLREIETKLISTEQKNLELEQQLNMVQLKSSDTERELKEIIEQTSELNVKLIGLEEEKVLLQNQKHEYEEKLTHLEDALSQSSSRNLELEQELKDVEEKCAKHEADATTTNQRGLELEELVQISQSKVEDAGSKAAELELLVGTANYRIKELEEQIKILETKSNDKEEEHKHLSDKVSELTAQLEIFQGKTSRLELELLEANEKDKELSESLNLALEEKLQFQDMSNSSSNKLSETENLLGVLQNEVKLTQEKLEGIEQDLKVSGIRESEIMEKLKSAEELVENQGRIIEQANTRNSELESLHESLSRDSEIKLQEAAAIFTNRDSEANSLYEKLKMLEDQKRTYEEQVAEADERSASLKAELNEISLKLVAQENIIEELKGKVEDANNKNGQSISDNELLAETNLQLKSKIDELQELLSSSHAEKEATSQQLTYHMDALAELTDQHSRVSEVHSATESRVREAEVQLQEAIEKYSHRDSEAKDLNEKLHALESQIRLYEETTNEASATAQKQKSELEEAHLKVKHLDSVFQDLQSKASQIEKDNEELAVTNLKLTQELVAHESKVSATMEENNTLNETYQIERKELQEMINKLEGQQSEQKESEDNLKAEVESLKAELVQKSVVEAQVVELKQQLALLEAQIKEEKESDLLKESEREVTSKNSLEELESKCKQVLLLEKQVKELEQKLHLADAKSIEKDEKAQELAAVLAELDDLRKKSSQTAELETKIEGLESQLKLANVISQDQGNVGNPGELNEGVEVKSRDIGLNVSTPSKRKSKRRSEATSAQTSSTSVIHSPTAEASSPLNFKFIFGIALVSVIIGIILGKRY</sequence>
<evidence type="ECO:0000259" key="4">
    <source>
        <dbReference type="Pfam" id="PF26581"/>
    </source>
</evidence>
<evidence type="ECO:0000256" key="3">
    <source>
        <dbReference type="SAM" id="Phobius"/>
    </source>
</evidence>
<dbReference type="PANTHER" id="PTHR43049">
    <property type="entry name" value="EARLY ENDOSOME ANTIGEN"/>
    <property type="match status" value="1"/>
</dbReference>
<evidence type="ECO:0000256" key="2">
    <source>
        <dbReference type="SAM" id="MobiDB-lite"/>
    </source>
</evidence>
<feature type="transmembrane region" description="Helical" evidence="3">
    <location>
        <begin position="1312"/>
        <end position="1332"/>
    </location>
</feature>
<feature type="compositionally biased region" description="Basic and acidic residues" evidence="2">
    <location>
        <begin position="59"/>
        <end position="74"/>
    </location>
</feature>
<dbReference type="SUPFAM" id="SSF57997">
    <property type="entry name" value="Tropomyosin"/>
    <property type="match status" value="1"/>
</dbReference>
<name>A0A7J6W812_THATH</name>
<dbReference type="PANTHER" id="PTHR43049:SF1">
    <property type="entry name" value="EARLY ENDOSOME ANTIGEN"/>
    <property type="match status" value="1"/>
</dbReference>
<feature type="region of interest" description="Disordered" evidence="2">
    <location>
        <begin position="1"/>
        <end position="99"/>
    </location>
</feature>
<keyword evidence="1" id="KW-0175">Coiled coil</keyword>
<dbReference type="Proteomes" id="UP000554482">
    <property type="component" value="Unassembled WGS sequence"/>
</dbReference>
<feature type="coiled-coil region" evidence="1">
    <location>
        <begin position="381"/>
        <end position="422"/>
    </location>
</feature>
<reference evidence="5 6" key="1">
    <citation type="submission" date="2020-06" db="EMBL/GenBank/DDBJ databases">
        <title>Transcriptomic and genomic resources for Thalictrum thalictroides and T. hernandezii: Facilitating candidate gene discovery in an emerging model plant lineage.</title>
        <authorList>
            <person name="Arias T."/>
            <person name="Riano-Pachon D.M."/>
            <person name="Di Stilio V.S."/>
        </authorList>
    </citation>
    <scope>NUCLEOTIDE SEQUENCE [LARGE SCALE GENOMIC DNA]</scope>
    <source>
        <strain evidence="6">cv. WT478/WT964</strain>
        <tissue evidence="5">Leaves</tissue>
    </source>
</reference>
<evidence type="ECO:0000256" key="1">
    <source>
        <dbReference type="SAM" id="Coils"/>
    </source>
</evidence>
<protein>
    <submittedName>
        <fullName evidence="5">Myosin-11 isoform x1</fullName>
    </submittedName>
</protein>
<proteinExistence type="predicted"/>
<feature type="compositionally biased region" description="Basic and acidic residues" evidence="2">
    <location>
        <begin position="1"/>
        <end position="10"/>
    </location>
</feature>
<feature type="compositionally biased region" description="Polar residues" evidence="2">
    <location>
        <begin position="76"/>
        <end position="93"/>
    </location>
</feature>
<evidence type="ECO:0000313" key="5">
    <source>
        <dbReference type="EMBL" id="KAF5192680.1"/>
    </source>
</evidence>
<dbReference type="InterPro" id="IPR058610">
    <property type="entry name" value="WIT1_2_N"/>
</dbReference>
<feature type="region of interest" description="Disordered" evidence="2">
    <location>
        <begin position="1272"/>
        <end position="1304"/>
    </location>
</feature>
<dbReference type="EMBL" id="JABWDY010021045">
    <property type="protein sequence ID" value="KAF5192680.1"/>
    <property type="molecule type" value="Genomic_DNA"/>
</dbReference>
<dbReference type="Pfam" id="PF26581">
    <property type="entry name" value="WIT1_2_N"/>
    <property type="match status" value="1"/>
</dbReference>
<organism evidence="5 6">
    <name type="scientific">Thalictrum thalictroides</name>
    <name type="common">Rue-anemone</name>
    <name type="synonym">Anemone thalictroides</name>
    <dbReference type="NCBI Taxonomy" id="46969"/>
    <lineage>
        <taxon>Eukaryota</taxon>
        <taxon>Viridiplantae</taxon>
        <taxon>Streptophyta</taxon>
        <taxon>Embryophyta</taxon>
        <taxon>Tracheophyta</taxon>
        <taxon>Spermatophyta</taxon>
        <taxon>Magnoliopsida</taxon>
        <taxon>Ranunculales</taxon>
        <taxon>Ranunculaceae</taxon>
        <taxon>Thalictroideae</taxon>
        <taxon>Thalictrum</taxon>
    </lineage>
</organism>
<feature type="coiled-coil region" evidence="1">
    <location>
        <begin position="738"/>
        <end position="1241"/>
    </location>
</feature>
<keyword evidence="3" id="KW-0472">Membrane</keyword>
<feature type="compositionally biased region" description="Low complexity" evidence="2">
    <location>
        <begin position="1290"/>
        <end position="1299"/>
    </location>
</feature>
<dbReference type="OrthoDB" id="770890at2759"/>
<accession>A0A7J6W812</accession>
<dbReference type="Gene3D" id="1.20.5.170">
    <property type="match status" value="1"/>
</dbReference>
<keyword evidence="3" id="KW-1133">Transmembrane helix</keyword>
<feature type="compositionally biased region" description="Basic and acidic residues" evidence="2">
    <location>
        <begin position="30"/>
        <end position="52"/>
    </location>
</feature>
<keyword evidence="6" id="KW-1185">Reference proteome</keyword>
<gene>
    <name evidence="5" type="ORF">FRX31_017734</name>
</gene>
<keyword evidence="3" id="KW-0812">Transmembrane</keyword>
<feature type="coiled-coil region" evidence="1">
    <location>
        <begin position="451"/>
        <end position="688"/>
    </location>
</feature>
<comment type="caution">
    <text evidence="5">The sequence shown here is derived from an EMBL/GenBank/DDBJ whole genome shotgun (WGS) entry which is preliminary data.</text>
</comment>
<evidence type="ECO:0000313" key="6">
    <source>
        <dbReference type="Proteomes" id="UP000554482"/>
    </source>
</evidence>
<feature type="domain" description="WIT1/2 N-terminal helical bundle" evidence="4">
    <location>
        <begin position="192"/>
        <end position="322"/>
    </location>
</feature>